<evidence type="ECO:0000256" key="2">
    <source>
        <dbReference type="ARBA" id="ARBA00022737"/>
    </source>
</evidence>
<keyword evidence="2" id="KW-0677">Repeat</keyword>
<dbReference type="InterPro" id="IPR028994">
    <property type="entry name" value="Integrin_alpha_N"/>
</dbReference>
<dbReference type="Proteomes" id="UP000028878">
    <property type="component" value="Unassembled WGS sequence"/>
</dbReference>
<dbReference type="GO" id="GO:0007229">
    <property type="term" value="P:integrin-mediated signaling pathway"/>
    <property type="evidence" value="ECO:0007669"/>
    <property type="project" value="UniProtKB-KW"/>
</dbReference>
<proteinExistence type="predicted"/>
<accession>A0A1L1PV88</accession>
<dbReference type="Gene3D" id="2.130.10.130">
    <property type="entry name" value="Integrin alpha, N-terminal"/>
    <property type="match status" value="4"/>
</dbReference>
<dbReference type="SMART" id="SM00191">
    <property type="entry name" value="Int_alpha"/>
    <property type="match status" value="6"/>
</dbReference>
<keyword evidence="5" id="KW-0401">Integrin</keyword>
<protein>
    <submittedName>
        <fullName evidence="5">Integrin alpha beta-propellor repeat-containing protein</fullName>
    </submittedName>
</protein>
<dbReference type="SUPFAM" id="SSF50965">
    <property type="entry name" value="Galactose oxidase, central domain"/>
    <property type="match status" value="1"/>
</dbReference>
<dbReference type="EMBL" id="CCAE010000058">
    <property type="protein sequence ID" value="CDN89926.1"/>
    <property type="molecule type" value="Genomic_DNA"/>
</dbReference>
<name>A0A1L1PV88_HYDIT</name>
<sequence length="536" mass="55795">MSPTAIKTLRFNWADGPGETEYRLLENPDGTSGYIQVAALPADTTQHDLEVFLPERLNASYILQACNSAGCADSAAVHVAGQVAPAIGYVKASNTDQGDRFGTSLALSADGQTLAIGAPSERSASTNPLDNNGSDNGAVYLFTRSGDAWQQRAYIKASNTDQGDRFGTSLALSADGQTLAIGADSEDSASTNPLDNSGWDNGAVYVFTHSGDAWQQQAYLKASNTDQSDRFGTSLALSADGQTLAIGAPRERSTSTNPLDDSGWDNGAVYLFTRSGDAWQQQAYLKASVPDQNDRFGASLALSADGQTLAIGADGDDGASTDPLDDSGSGNGAVYVFTRSGVAWQQQAYLKASVTDQHDRFGTSLTLSADGQTLAIGADGENSANTDPLDNRGSDNGAVYIFTRSGEAWQQRAYLKASVTDQHDRFGTSLALSADGQTLAIGADGENSASTDPLDNSGPESGAVYVFTRSGEAWQQQAYLKASVIDQNDRFGISLALSADGQTLAIGADQESSAATGIGGNPSDNSKSASGAVYLF</sequence>
<dbReference type="AlphaFoldDB" id="A0A1L1PV88"/>
<evidence type="ECO:0000256" key="4">
    <source>
        <dbReference type="SAM" id="MobiDB-lite"/>
    </source>
</evidence>
<reference evidence="6" key="1">
    <citation type="submission" date="2014-02" db="EMBL/GenBank/DDBJ databases">
        <authorList>
            <person name="Gan H."/>
        </authorList>
    </citation>
    <scope>NUCLEOTIDE SEQUENCE [LARGE SCALE GENOMIC DNA]</scope>
    <source>
        <strain evidence="6">S1</strain>
    </source>
</reference>
<feature type="region of interest" description="Disordered" evidence="4">
    <location>
        <begin position="513"/>
        <end position="536"/>
    </location>
</feature>
<evidence type="ECO:0000313" key="5">
    <source>
        <dbReference type="EMBL" id="CDN89926.1"/>
    </source>
</evidence>
<dbReference type="InterPro" id="IPR011043">
    <property type="entry name" value="Gal_Oxase/kelch_b-propeller"/>
</dbReference>
<dbReference type="PANTHER" id="PTHR36220">
    <property type="entry name" value="UNNAMED PRODUCT"/>
    <property type="match status" value="1"/>
</dbReference>
<keyword evidence="3" id="KW-0325">Glycoprotein</keyword>
<evidence type="ECO:0000313" key="6">
    <source>
        <dbReference type="Proteomes" id="UP000028878"/>
    </source>
</evidence>
<reference evidence="6" key="2">
    <citation type="submission" date="2014-11" db="EMBL/GenBank/DDBJ databases">
        <title>Draft genome sequence of Hydrogenophaga intermedia S1.</title>
        <authorList>
            <person name="Gan H.M."/>
            <person name="Chew T.H."/>
            <person name="Stolz A."/>
        </authorList>
    </citation>
    <scope>NUCLEOTIDE SEQUENCE [LARGE SCALE GENOMIC DNA]</scope>
    <source>
        <strain evidence="6">S1</strain>
    </source>
</reference>
<dbReference type="InterPro" id="IPR013519">
    <property type="entry name" value="Int_alpha_beta-p"/>
</dbReference>
<evidence type="ECO:0000256" key="1">
    <source>
        <dbReference type="ARBA" id="ARBA00022729"/>
    </source>
</evidence>
<dbReference type="PANTHER" id="PTHR36220:SF1">
    <property type="entry name" value="GAMMA TUBULIN COMPLEX COMPONENT C-TERMINAL DOMAIN-CONTAINING PROTEIN"/>
    <property type="match status" value="1"/>
</dbReference>
<dbReference type="InterPro" id="IPR013517">
    <property type="entry name" value="FG-GAP"/>
</dbReference>
<keyword evidence="1" id="KW-0732">Signal</keyword>
<gene>
    <name evidence="5" type="ORF">BN948_04366</name>
</gene>
<dbReference type="Pfam" id="PF14312">
    <property type="entry name" value="FG-GAP_2"/>
    <property type="match status" value="7"/>
</dbReference>
<keyword evidence="6" id="KW-1185">Reference proteome</keyword>
<organism evidence="5 6">
    <name type="scientific">Hydrogenophaga intermedia</name>
    <dbReference type="NCBI Taxonomy" id="65786"/>
    <lineage>
        <taxon>Bacteria</taxon>
        <taxon>Pseudomonadati</taxon>
        <taxon>Pseudomonadota</taxon>
        <taxon>Betaproteobacteria</taxon>
        <taxon>Burkholderiales</taxon>
        <taxon>Comamonadaceae</taxon>
        <taxon>Hydrogenophaga</taxon>
    </lineage>
</organism>
<evidence type="ECO:0000256" key="3">
    <source>
        <dbReference type="ARBA" id="ARBA00023180"/>
    </source>
</evidence>